<feature type="domain" description="NAD-dependent epimerase/dehydratase" evidence="1">
    <location>
        <begin position="15"/>
        <end position="227"/>
    </location>
</feature>
<dbReference type="InterPro" id="IPR010099">
    <property type="entry name" value="SDR39U1"/>
</dbReference>
<dbReference type="Pfam" id="PF08338">
    <property type="entry name" value="DUF1731"/>
    <property type="match status" value="1"/>
</dbReference>
<protein>
    <recommendedName>
        <fullName evidence="5">Epimerase family protein SDR39U1</fullName>
    </recommendedName>
</protein>
<evidence type="ECO:0000259" key="1">
    <source>
        <dbReference type="Pfam" id="PF01370"/>
    </source>
</evidence>
<evidence type="ECO:0000313" key="4">
    <source>
        <dbReference type="Proteomes" id="UP001153636"/>
    </source>
</evidence>
<name>A0A9P0DBH0_9CUCU</name>
<evidence type="ECO:0000259" key="2">
    <source>
        <dbReference type="Pfam" id="PF08338"/>
    </source>
</evidence>
<dbReference type="PANTHER" id="PTHR11092:SF0">
    <property type="entry name" value="EPIMERASE FAMILY PROTEIN SDR39U1"/>
    <property type="match status" value="1"/>
</dbReference>
<dbReference type="InterPro" id="IPR013549">
    <property type="entry name" value="DUF1731"/>
</dbReference>
<keyword evidence="4" id="KW-1185">Reference proteome</keyword>
<sequence>MHLNNLAKMSRPGHILIGGGTGFIGTTLCKQLKSKGYGITVISRMPGVNRLSWGELQDKGLPKGTTAVVNLAGQNVMDFSRRWTAGFKQNVFFSRVNTTKTLAGLIDNATCKPEVFVTISGVGIYKPDSEKEYTEESQVTPFDFFSDLCNQWEKAAHFEKPDSQKQCRIVTIRSGVVLGRDGGMIKQMYLPFYLGLGGPVGTGCQYMPWIHLNDLTNLIIYSIETPKVHGVLNGVAPNPCTNMEFTKAFGKALSRPTLFPVPSFVLNCLLNKERAVMITEGQKVLPKKTLSTGFKYQYPDIESACREVVSK</sequence>
<dbReference type="OrthoDB" id="276721at2759"/>
<organism evidence="3 4">
    <name type="scientific">Psylliodes chrysocephalus</name>
    <dbReference type="NCBI Taxonomy" id="3402493"/>
    <lineage>
        <taxon>Eukaryota</taxon>
        <taxon>Metazoa</taxon>
        <taxon>Ecdysozoa</taxon>
        <taxon>Arthropoda</taxon>
        <taxon>Hexapoda</taxon>
        <taxon>Insecta</taxon>
        <taxon>Pterygota</taxon>
        <taxon>Neoptera</taxon>
        <taxon>Endopterygota</taxon>
        <taxon>Coleoptera</taxon>
        <taxon>Polyphaga</taxon>
        <taxon>Cucujiformia</taxon>
        <taxon>Chrysomeloidea</taxon>
        <taxon>Chrysomelidae</taxon>
        <taxon>Galerucinae</taxon>
        <taxon>Alticini</taxon>
        <taxon>Psylliodes</taxon>
    </lineage>
</organism>
<dbReference type="EMBL" id="OV651821">
    <property type="protein sequence ID" value="CAH1115449.1"/>
    <property type="molecule type" value="Genomic_DNA"/>
</dbReference>
<reference evidence="3" key="1">
    <citation type="submission" date="2022-01" db="EMBL/GenBank/DDBJ databases">
        <authorList>
            <person name="King R."/>
        </authorList>
    </citation>
    <scope>NUCLEOTIDE SEQUENCE</scope>
</reference>
<dbReference type="NCBIfam" id="TIGR01777">
    <property type="entry name" value="yfcH"/>
    <property type="match status" value="1"/>
</dbReference>
<evidence type="ECO:0008006" key="5">
    <source>
        <dbReference type="Google" id="ProtNLM"/>
    </source>
</evidence>
<feature type="domain" description="DUF1731" evidence="2">
    <location>
        <begin position="261"/>
        <end position="307"/>
    </location>
</feature>
<evidence type="ECO:0000313" key="3">
    <source>
        <dbReference type="EMBL" id="CAH1115449.1"/>
    </source>
</evidence>
<dbReference type="Gene3D" id="3.40.50.720">
    <property type="entry name" value="NAD(P)-binding Rossmann-like Domain"/>
    <property type="match status" value="1"/>
</dbReference>
<dbReference type="AlphaFoldDB" id="A0A9P0DBH0"/>
<dbReference type="SUPFAM" id="SSF51735">
    <property type="entry name" value="NAD(P)-binding Rossmann-fold domains"/>
    <property type="match status" value="1"/>
</dbReference>
<gene>
    <name evidence="3" type="ORF">PSYICH_LOCUS15132</name>
</gene>
<dbReference type="InterPro" id="IPR001509">
    <property type="entry name" value="Epimerase_deHydtase"/>
</dbReference>
<dbReference type="InterPro" id="IPR036291">
    <property type="entry name" value="NAD(P)-bd_dom_sf"/>
</dbReference>
<dbReference type="Proteomes" id="UP001153636">
    <property type="component" value="Chromosome 9"/>
</dbReference>
<accession>A0A9P0DBH0</accession>
<proteinExistence type="predicted"/>
<dbReference type="Pfam" id="PF01370">
    <property type="entry name" value="Epimerase"/>
    <property type="match status" value="1"/>
</dbReference>
<dbReference type="PANTHER" id="PTHR11092">
    <property type="entry name" value="SUGAR NUCLEOTIDE EPIMERASE RELATED"/>
    <property type="match status" value="1"/>
</dbReference>